<feature type="transmembrane region" description="Helical" evidence="9">
    <location>
        <begin position="243"/>
        <end position="261"/>
    </location>
</feature>
<dbReference type="RefSeq" id="WP_010881598.1">
    <property type="nucleotide sequence ID" value="NC_010741.1"/>
</dbReference>
<gene>
    <name evidence="10" type="ordered locus">TPASS_0151</name>
</gene>
<evidence type="ECO:0000256" key="1">
    <source>
        <dbReference type="ARBA" id="ARBA00022448"/>
    </source>
</evidence>
<evidence type="ECO:0000256" key="8">
    <source>
        <dbReference type="ARBA" id="ARBA00023136"/>
    </source>
</evidence>
<dbReference type="KEGG" id="tpp:TPASS_0151"/>
<dbReference type="GeneID" id="93875944"/>
<evidence type="ECO:0000313" key="10">
    <source>
        <dbReference type="EMBL" id="ACD70577.1"/>
    </source>
</evidence>
<protein>
    <submittedName>
        <fullName evidence="10">Hypothetical integral membrane protein</fullName>
    </submittedName>
</protein>
<keyword evidence="4" id="KW-0288">FMN</keyword>
<dbReference type="GO" id="GO:0016020">
    <property type="term" value="C:membrane"/>
    <property type="evidence" value="ECO:0007669"/>
    <property type="project" value="InterPro"/>
</dbReference>
<evidence type="ECO:0000256" key="7">
    <source>
        <dbReference type="ARBA" id="ARBA00022989"/>
    </source>
</evidence>
<evidence type="ECO:0000256" key="4">
    <source>
        <dbReference type="ARBA" id="ARBA00022643"/>
    </source>
</evidence>
<organism evidence="10 11">
    <name type="scientific">Treponema pallidum subsp. pallidum (strain SS14)</name>
    <dbReference type="NCBI Taxonomy" id="455434"/>
    <lineage>
        <taxon>Bacteria</taxon>
        <taxon>Pseudomonadati</taxon>
        <taxon>Spirochaetota</taxon>
        <taxon>Spirochaetia</taxon>
        <taxon>Spirochaetales</taxon>
        <taxon>Treponemataceae</taxon>
        <taxon>Treponema</taxon>
    </lineage>
</organism>
<keyword evidence="6" id="KW-1278">Translocase</keyword>
<feature type="transmembrane region" description="Helical" evidence="9">
    <location>
        <begin position="91"/>
        <end position="109"/>
    </location>
</feature>
<dbReference type="GO" id="GO:0055085">
    <property type="term" value="P:transmembrane transport"/>
    <property type="evidence" value="ECO:0007669"/>
    <property type="project" value="InterPro"/>
</dbReference>
<keyword evidence="5 9" id="KW-0812">Transmembrane</keyword>
<dbReference type="InterPro" id="IPR004338">
    <property type="entry name" value="NqrB/RnfD"/>
</dbReference>
<evidence type="ECO:0000256" key="6">
    <source>
        <dbReference type="ARBA" id="ARBA00022967"/>
    </source>
</evidence>
<accession>A0A0H3BJU2</accession>
<evidence type="ECO:0000256" key="9">
    <source>
        <dbReference type="SAM" id="Phobius"/>
    </source>
</evidence>
<dbReference type="AlphaFoldDB" id="A0A0H3BJU2"/>
<feature type="transmembrane region" description="Helical" evidence="9">
    <location>
        <begin position="220"/>
        <end position="237"/>
    </location>
</feature>
<dbReference type="Pfam" id="PF03116">
    <property type="entry name" value="NQR2_RnfD_RnfE"/>
    <property type="match status" value="1"/>
</dbReference>
<feature type="transmembrane region" description="Helical" evidence="9">
    <location>
        <begin position="12"/>
        <end position="37"/>
    </location>
</feature>
<name>A0A0H3BJU2_TREPS</name>
<sequence>MRTAEYKHAPFLYTGLSAGQNNSVLLALLVAHVFVVAAMRDTVALFSIVSTELGALSAALVQTLRTPHVPLSDSLVLGLLIGAVLPAHNSFLNTFCVAFCAVFFTRVLFGGKIGNWLNPIALAPVLLRLCTEGTSLPTSGRVSVVQGAMSYPLFYSALVEWDAAVRTWCNTQVFQPLGLTLPEGALSACVFTQAAAPGFRYPVLTLLAALCVYAVRARRYICSCAFLVVYSTLFFLPAHAHPATLVSLIKSGALFTAFFVLPEPDTSMRTNGGAWISGGLCAMCAFFLAKKNSSAPDMWGAHDMHLWSAILLTNIVQPLILRAESWYYYVRRRRYDVQH</sequence>
<keyword evidence="3" id="KW-0285">Flavoprotein</keyword>
<evidence type="ECO:0000256" key="2">
    <source>
        <dbReference type="ARBA" id="ARBA00022553"/>
    </source>
</evidence>
<feature type="transmembrane region" description="Helical" evidence="9">
    <location>
        <begin position="273"/>
        <end position="289"/>
    </location>
</feature>
<proteinExistence type="predicted"/>
<reference evidence="10 11" key="1">
    <citation type="journal article" date="2008" name="BMC Microbiol.">
        <title>Complete genome sequence of Treponema pallidum ssp. pallidum strain SS14 determined with oligonucleotide arrays.</title>
        <authorList>
            <person name="Matejkova P."/>
            <person name="Strouhal M."/>
            <person name="Smajs D."/>
            <person name="Norris S.J."/>
            <person name="Palzkill T."/>
            <person name="Petrosino J.F."/>
            <person name="Sodergren E."/>
            <person name="Norton J.E."/>
            <person name="Singh J."/>
            <person name="Richmond T.A."/>
            <person name="Molla M.N."/>
            <person name="Albert T.J."/>
            <person name="Weinstock G.M."/>
        </authorList>
    </citation>
    <scope>NUCLEOTIDE SEQUENCE [LARGE SCALE GENOMIC DNA]</scope>
    <source>
        <strain evidence="10 11">SS14</strain>
    </source>
</reference>
<dbReference type="EMBL" id="CP000805">
    <property type="protein sequence ID" value="ACD70577.1"/>
    <property type="molecule type" value="Genomic_DNA"/>
</dbReference>
<feature type="transmembrane region" description="Helical" evidence="9">
    <location>
        <begin position="309"/>
        <end position="330"/>
    </location>
</feature>
<keyword evidence="7 9" id="KW-1133">Transmembrane helix</keyword>
<evidence type="ECO:0000313" key="11">
    <source>
        <dbReference type="Proteomes" id="UP000001202"/>
    </source>
</evidence>
<keyword evidence="2" id="KW-0597">Phosphoprotein</keyword>
<dbReference type="PATRIC" id="fig|243276.5.peg.166"/>
<evidence type="ECO:0000256" key="3">
    <source>
        <dbReference type="ARBA" id="ARBA00022630"/>
    </source>
</evidence>
<evidence type="ECO:0000256" key="5">
    <source>
        <dbReference type="ARBA" id="ARBA00022692"/>
    </source>
</evidence>
<keyword evidence="1" id="KW-0813">Transport</keyword>
<keyword evidence="8 9" id="KW-0472">Membrane</keyword>
<dbReference type="Proteomes" id="UP000001202">
    <property type="component" value="Chromosome"/>
</dbReference>
<feature type="transmembrane region" description="Helical" evidence="9">
    <location>
        <begin position="43"/>
        <end position="61"/>
    </location>
</feature>